<feature type="non-terminal residue" evidence="2">
    <location>
        <position position="1"/>
    </location>
</feature>
<dbReference type="AlphaFoldDB" id="A0A6J4I9G5"/>
<feature type="compositionally biased region" description="Polar residues" evidence="1">
    <location>
        <begin position="233"/>
        <end position="244"/>
    </location>
</feature>
<evidence type="ECO:0000256" key="1">
    <source>
        <dbReference type="SAM" id="MobiDB-lite"/>
    </source>
</evidence>
<keyword evidence="2" id="KW-0830">Ubiquinone</keyword>
<feature type="region of interest" description="Disordered" evidence="1">
    <location>
        <begin position="108"/>
        <end position="129"/>
    </location>
</feature>
<feature type="region of interest" description="Disordered" evidence="1">
    <location>
        <begin position="1"/>
        <end position="73"/>
    </location>
</feature>
<organism evidence="2">
    <name type="scientific">uncultured Acetobacteraceae bacterium</name>
    <dbReference type="NCBI Taxonomy" id="169975"/>
    <lineage>
        <taxon>Bacteria</taxon>
        <taxon>Pseudomonadati</taxon>
        <taxon>Pseudomonadota</taxon>
        <taxon>Alphaproteobacteria</taxon>
        <taxon>Acetobacterales</taxon>
        <taxon>Acetobacteraceae</taxon>
        <taxon>environmental samples</taxon>
    </lineage>
</organism>
<dbReference type="GO" id="GO:0008168">
    <property type="term" value="F:methyltransferase activity"/>
    <property type="evidence" value="ECO:0007669"/>
    <property type="project" value="UniProtKB-KW"/>
</dbReference>
<keyword evidence="2" id="KW-0489">Methyltransferase</keyword>
<feature type="compositionally biased region" description="Basic residues" evidence="1">
    <location>
        <begin position="10"/>
        <end position="21"/>
    </location>
</feature>
<dbReference type="EMBL" id="CADCTL010000121">
    <property type="protein sequence ID" value="CAA9243941.1"/>
    <property type="molecule type" value="Genomic_DNA"/>
</dbReference>
<reference evidence="2" key="1">
    <citation type="submission" date="2020-02" db="EMBL/GenBank/DDBJ databases">
        <authorList>
            <person name="Meier V. D."/>
        </authorList>
    </citation>
    <scope>NUCLEOTIDE SEQUENCE</scope>
    <source>
        <strain evidence="2">AVDCRST_MAG04</strain>
    </source>
</reference>
<proteinExistence type="predicted"/>
<feature type="compositionally biased region" description="Low complexity" evidence="1">
    <location>
        <begin position="22"/>
        <end position="54"/>
    </location>
</feature>
<name>A0A6J4I9G5_9PROT</name>
<keyword evidence="2" id="KW-0808">Transferase</keyword>
<protein>
    <submittedName>
        <fullName evidence="2">Ubiquinone/menaquinone biosynthesis methyltransferase family protein</fullName>
    </submittedName>
</protein>
<feature type="region of interest" description="Disordered" evidence="1">
    <location>
        <begin position="181"/>
        <end position="268"/>
    </location>
</feature>
<sequence length="268" mass="27870">CRWFQDRTDRRGRRWRARSRTGRSPATTPRPPSGAASSATSSTAPPPITTASTACSRSGPGAGTGAKRSAAPGWREANACWTWRWAPAWSPPKPRACWATRPPSPAWTSAKGCWPRRGGGSATASGSCRRARKPCRSPTVAWISSAWATPCATSPTSAWPSRSTGASCVPAAGCCCWRSGGRKGGSPRPRSRPISAASCPRSAAGPRRAGAPASSWTTTGTPSRPASRLKPSCATSAARTSPMSAATRRSACSRPIPAAGRSLTTTRP</sequence>
<evidence type="ECO:0000313" key="2">
    <source>
        <dbReference type="EMBL" id="CAA9243941.1"/>
    </source>
</evidence>
<feature type="compositionally biased region" description="Low complexity" evidence="1">
    <location>
        <begin position="186"/>
        <end position="215"/>
    </location>
</feature>
<dbReference type="GO" id="GO:0032259">
    <property type="term" value="P:methylation"/>
    <property type="evidence" value="ECO:0007669"/>
    <property type="project" value="UniProtKB-KW"/>
</dbReference>
<accession>A0A6J4I9G5</accession>
<gene>
    <name evidence="2" type="ORF">AVDCRST_MAG04-1761</name>
</gene>
<feature type="non-terminal residue" evidence="2">
    <location>
        <position position="268"/>
    </location>
</feature>